<name>C5XU65_SORBI</name>
<feature type="region of interest" description="Disordered" evidence="1">
    <location>
        <begin position="46"/>
        <end position="68"/>
    </location>
</feature>
<dbReference type="HOGENOM" id="CLU_054116_0_0_1"/>
<dbReference type="AlphaFoldDB" id="C5XU65"/>
<sequence length="68" mass="7707">MLVDQARRRRVQQQEQLHCRWCRQGAPMSLSIFGPVRRRRCHLPLASPSAPSAASSELGLTNRVDLPN</sequence>
<organism evidence="2 3">
    <name type="scientific">Sorghum bicolor</name>
    <name type="common">Sorghum</name>
    <name type="synonym">Sorghum vulgare</name>
    <dbReference type="NCBI Taxonomy" id="4558"/>
    <lineage>
        <taxon>Eukaryota</taxon>
        <taxon>Viridiplantae</taxon>
        <taxon>Streptophyta</taxon>
        <taxon>Embryophyta</taxon>
        <taxon>Tracheophyta</taxon>
        <taxon>Spermatophyta</taxon>
        <taxon>Magnoliopsida</taxon>
        <taxon>Liliopsida</taxon>
        <taxon>Poales</taxon>
        <taxon>Poaceae</taxon>
        <taxon>PACMAD clade</taxon>
        <taxon>Panicoideae</taxon>
        <taxon>Andropogonodae</taxon>
        <taxon>Andropogoneae</taxon>
        <taxon>Sorghinae</taxon>
        <taxon>Sorghum</taxon>
    </lineage>
</organism>
<accession>C5XU65</accession>
<dbReference type="Gramene" id="EES06944">
    <property type="protein sequence ID" value="EES06944"/>
    <property type="gene ID" value="SORBI_3004G173800"/>
</dbReference>
<protein>
    <submittedName>
        <fullName evidence="2">Uncharacterized protein</fullName>
    </submittedName>
</protein>
<evidence type="ECO:0000313" key="3">
    <source>
        <dbReference type="Proteomes" id="UP000000768"/>
    </source>
</evidence>
<dbReference type="InParanoid" id="C5XU65"/>
<dbReference type="EMBL" id="CM000763">
    <property type="protein sequence ID" value="EES06944.2"/>
    <property type="molecule type" value="Genomic_DNA"/>
</dbReference>
<dbReference type="Proteomes" id="UP000000768">
    <property type="component" value="Chromosome 4"/>
</dbReference>
<keyword evidence="3" id="KW-1185">Reference proteome</keyword>
<evidence type="ECO:0000256" key="1">
    <source>
        <dbReference type="SAM" id="MobiDB-lite"/>
    </source>
</evidence>
<proteinExistence type="predicted"/>
<reference evidence="2 3" key="1">
    <citation type="journal article" date="2009" name="Nature">
        <title>The Sorghum bicolor genome and the diversification of grasses.</title>
        <authorList>
            <person name="Paterson A.H."/>
            <person name="Bowers J.E."/>
            <person name="Bruggmann R."/>
            <person name="Dubchak I."/>
            <person name="Grimwood J."/>
            <person name="Gundlach H."/>
            <person name="Haberer G."/>
            <person name="Hellsten U."/>
            <person name="Mitros T."/>
            <person name="Poliakov A."/>
            <person name="Schmutz J."/>
            <person name="Spannagl M."/>
            <person name="Tang H."/>
            <person name="Wang X."/>
            <person name="Wicker T."/>
            <person name="Bharti A.K."/>
            <person name="Chapman J."/>
            <person name="Feltus F.A."/>
            <person name="Gowik U."/>
            <person name="Grigoriev I.V."/>
            <person name="Lyons E."/>
            <person name="Maher C.A."/>
            <person name="Martis M."/>
            <person name="Narechania A."/>
            <person name="Otillar R.P."/>
            <person name="Penning B.W."/>
            <person name="Salamov A.A."/>
            <person name="Wang Y."/>
            <person name="Zhang L."/>
            <person name="Carpita N.C."/>
            <person name="Freeling M."/>
            <person name="Gingle A.R."/>
            <person name="Hash C.T."/>
            <person name="Keller B."/>
            <person name="Klein P."/>
            <person name="Kresovich S."/>
            <person name="McCann M.C."/>
            <person name="Ming R."/>
            <person name="Peterson D.G."/>
            <person name="Mehboob-ur-Rahman"/>
            <person name="Ware D."/>
            <person name="Westhoff P."/>
            <person name="Mayer K.F."/>
            <person name="Messing J."/>
            <person name="Rokhsar D.S."/>
        </authorList>
    </citation>
    <scope>NUCLEOTIDE SEQUENCE [LARGE SCALE GENOMIC DNA]</scope>
    <source>
        <strain evidence="3">cv. BTx623</strain>
    </source>
</reference>
<reference evidence="3" key="2">
    <citation type="journal article" date="2018" name="Plant J.">
        <title>The Sorghum bicolor reference genome: improved assembly, gene annotations, a transcriptome atlas, and signatures of genome organization.</title>
        <authorList>
            <person name="McCormick R.F."/>
            <person name="Truong S.K."/>
            <person name="Sreedasyam A."/>
            <person name="Jenkins J."/>
            <person name="Shu S."/>
            <person name="Sims D."/>
            <person name="Kennedy M."/>
            <person name="Amirebrahimi M."/>
            <person name="Weers B.D."/>
            <person name="McKinley B."/>
            <person name="Mattison A."/>
            <person name="Morishige D.T."/>
            <person name="Grimwood J."/>
            <person name="Schmutz J."/>
            <person name="Mullet J.E."/>
        </authorList>
    </citation>
    <scope>NUCLEOTIDE SEQUENCE [LARGE SCALE GENOMIC DNA]</scope>
    <source>
        <strain evidence="3">cv. BTx623</strain>
    </source>
</reference>
<evidence type="ECO:0000313" key="2">
    <source>
        <dbReference type="EMBL" id="EES06944.2"/>
    </source>
</evidence>
<gene>
    <name evidence="2" type="ORF">SORBI_3004G173800</name>
</gene>
<feature type="compositionally biased region" description="Low complexity" evidence="1">
    <location>
        <begin position="46"/>
        <end position="56"/>
    </location>
</feature>